<accession>A0A8T0A0J3</accession>
<dbReference type="EMBL" id="JABEBT010000008">
    <property type="protein sequence ID" value="KAF7639018.1"/>
    <property type="molecule type" value="Genomic_DNA"/>
</dbReference>
<sequence length="10" mass="1095">MLIKGGILNH</sequence>
<reference evidence="1" key="1">
    <citation type="journal article" date="2020" name="Ecol. Evol.">
        <title>Genome structure and content of the rice root-knot nematode (Meloidogyne graminicola).</title>
        <authorList>
            <person name="Phan N.T."/>
            <person name="Danchin E.G.J."/>
            <person name="Klopp C."/>
            <person name="Perfus-Barbeoch L."/>
            <person name="Kozlowski D.K."/>
            <person name="Koutsovoulos G.D."/>
            <person name="Lopez-Roques C."/>
            <person name="Bouchez O."/>
            <person name="Zahm M."/>
            <person name="Besnard G."/>
            <person name="Bellafiore S."/>
        </authorList>
    </citation>
    <scope>NUCLEOTIDE SEQUENCE</scope>
    <source>
        <strain evidence="1">VN-18</strain>
    </source>
</reference>
<dbReference type="Proteomes" id="UP000605970">
    <property type="component" value="Unassembled WGS sequence"/>
</dbReference>
<comment type="caution">
    <text evidence="1">The sequence shown here is derived from an EMBL/GenBank/DDBJ whole genome shotgun (WGS) entry which is preliminary data.</text>
</comment>
<organism evidence="1 2">
    <name type="scientific">Meloidogyne graminicola</name>
    <dbReference type="NCBI Taxonomy" id="189291"/>
    <lineage>
        <taxon>Eukaryota</taxon>
        <taxon>Metazoa</taxon>
        <taxon>Ecdysozoa</taxon>
        <taxon>Nematoda</taxon>
        <taxon>Chromadorea</taxon>
        <taxon>Rhabditida</taxon>
        <taxon>Tylenchina</taxon>
        <taxon>Tylenchomorpha</taxon>
        <taxon>Tylenchoidea</taxon>
        <taxon>Meloidogynidae</taxon>
        <taxon>Meloidogyninae</taxon>
        <taxon>Meloidogyne</taxon>
    </lineage>
</organism>
<evidence type="ECO:0000313" key="1">
    <source>
        <dbReference type="EMBL" id="KAF7639018.1"/>
    </source>
</evidence>
<protein>
    <submittedName>
        <fullName evidence="1">Uncharacterized protein</fullName>
    </submittedName>
</protein>
<gene>
    <name evidence="1" type="ORF">Mgra_00001544</name>
</gene>
<proteinExistence type="predicted"/>
<evidence type="ECO:0000313" key="2">
    <source>
        <dbReference type="Proteomes" id="UP000605970"/>
    </source>
</evidence>
<keyword evidence="2" id="KW-1185">Reference proteome</keyword>
<name>A0A8T0A0J3_9BILA</name>